<evidence type="ECO:0000313" key="1">
    <source>
        <dbReference type="EMBL" id="GBH19340.1"/>
    </source>
</evidence>
<gene>
    <name evidence="1" type="ORF">KPSA3_05349</name>
</gene>
<dbReference type="AlphaFoldDB" id="A0AAN4QBW5"/>
<dbReference type="Proteomes" id="UP000248291">
    <property type="component" value="Unassembled WGS sequence"/>
</dbReference>
<reference evidence="1 2" key="1">
    <citation type="submission" date="2018-04" db="EMBL/GenBank/DDBJ databases">
        <title>Draft genome sequence of Pseudomonas syringae pv. actinidiae biovar 3 strains isolated from kiwifruit in Kagawa prefecture.</title>
        <authorList>
            <person name="Tabuchi M."/>
            <person name="Saito M."/>
            <person name="Fujiwara S."/>
            <person name="Sasa N."/>
            <person name="Akimitsu K."/>
            <person name="Gomi K."/>
            <person name="Konishi-Sugita S."/>
            <person name="Hamano K."/>
            <person name="Kataoka I."/>
        </authorList>
    </citation>
    <scope>NUCLEOTIDE SEQUENCE [LARGE SCALE GENOMIC DNA]</scope>
    <source>
        <strain evidence="1 2">MAFF212211</strain>
    </source>
</reference>
<accession>A0AAN4QBW5</accession>
<evidence type="ECO:0000313" key="2">
    <source>
        <dbReference type="Proteomes" id="UP000248291"/>
    </source>
</evidence>
<protein>
    <submittedName>
        <fullName evidence="1">Uncharacterized protein</fullName>
    </submittedName>
</protein>
<comment type="caution">
    <text evidence="1">The sequence shown here is derived from an EMBL/GenBank/DDBJ whole genome shotgun (WGS) entry which is preliminary data.</text>
</comment>
<sequence>MDDIAVRVTVQVRVEGLLHAADACTMPTFGETGLRAFQWQVIHPQR</sequence>
<dbReference type="EMBL" id="BGKA01000207">
    <property type="protein sequence ID" value="GBH19340.1"/>
    <property type="molecule type" value="Genomic_DNA"/>
</dbReference>
<proteinExistence type="predicted"/>
<organism evidence="1 2">
    <name type="scientific">Pseudomonas syringae pv. actinidiae</name>
    <dbReference type="NCBI Taxonomy" id="103796"/>
    <lineage>
        <taxon>Bacteria</taxon>
        <taxon>Pseudomonadati</taxon>
        <taxon>Pseudomonadota</taxon>
        <taxon>Gammaproteobacteria</taxon>
        <taxon>Pseudomonadales</taxon>
        <taxon>Pseudomonadaceae</taxon>
        <taxon>Pseudomonas</taxon>
        <taxon>Pseudomonas syringae</taxon>
    </lineage>
</organism>
<name>A0AAN4QBW5_PSESF</name>